<evidence type="ECO:0000313" key="4">
    <source>
        <dbReference type="Proteomes" id="UP000576393"/>
    </source>
</evidence>
<dbReference type="AlphaFoldDB" id="A0A852UVW0"/>
<organism evidence="3 4">
    <name type="scientific">Streptosporangium sandarakinum</name>
    <dbReference type="NCBI Taxonomy" id="1260955"/>
    <lineage>
        <taxon>Bacteria</taxon>
        <taxon>Bacillati</taxon>
        <taxon>Actinomycetota</taxon>
        <taxon>Actinomycetes</taxon>
        <taxon>Streptosporangiales</taxon>
        <taxon>Streptosporangiaceae</taxon>
        <taxon>Streptosporangium</taxon>
    </lineage>
</organism>
<sequence>MKREAKTMLALVICGLILGPVAAEAAQGPAGGECVPVSCDQGQEPGNGPGPGHNGGNGHGGPSGGWSGGDMWG</sequence>
<keyword evidence="2" id="KW-0732">Signal</keyword>
<comment type="caution">
    <text evidence="3">The sequence shown here is derived from an EMBL/GenBank/DDBJ whole genome shotgun (WGS) entry which is preliminary data.</text>
</comment>
<gene>
    <name evidence="3" type="ORF">HDA43_002239</name>
</gene>
<feature type="region of interest" description="Disordered" evidence="1">
    <location>
        <begin position="27"/>
        <end position="73"/>
    </location>
</feature>
<protein>
    <recommendedName>
        <fullName evidence="5">Secreted protein</fullName>
    </recommendedName>
</protein>
<keyword evidence="4" id="KW-1185">Reference proteome</keyword>
<feature type="chain" id="PRO_5032700215" description="Secreted protein" evidence="2">
    <location>
        <begin position="26"/>
        <end position="73"/>
    </location>
</feature>
<name>A0A852UVW0_9ACTN</name>
<evidence type="ECO:0000256" key="1">
    <source>
        <dbReference type="SAM" id="MobiDB-lite"/>
    </source>
</evidence>
<accession>A0A852UVW0</accession>
<feature type="compositionally biased region" description="Gly residues" evidence="1">
    <location>
        <begin position="45"/>
        <end position="73"/>
    </location>
</feature>
<dbReference type="RefSeq" id="WP_179819637.1">
    <property type="nucleotide sequence ID" value="NZ_CP192034.1"/>
</dbReference>
<feature type="signal peptide" evidence="2">
    <location>
        <begin position="1"/>
        <end position="25"/>
    </location>
</feature>
<dbReference type="Proteomes" id="UP000576393">
    <property type="component" value="Unassembled WGS sequence"/>
</dbReference>
<dbReference type="EMBL" id="JACCCO010000001">
    <property type="protein sequence ID" value="NYF40080.1"/>
    <property type="molecule type" value="Genomic_DNA"/>
</dbReference>
<evidence type="ECO:0000313" key="3">
    <source>
        <dbReference type="EMBL" id="NYF40080.1"/>
    </source>
</evidence>
<evidence type="ECO:0008006" key="5">
    <source>
        <dbReference type="Google" id="ProtNLM"/>
    </source>
</evidence>
<proteinExistence type="predicted"/>
<reference evidence="3 4" key="1">
    <citation type="submission" date="2020-07" db="EMBL/GenBank/DDBJ databases">
        <title>Sequencing the genomes of 1000 actinobacteria strains.</title>
        <authorList>
            <person name="Klenk H.-P."/>
        </authorList>
    </citation>
    <scope>NUCLEOTIDE SEQUENCE [LARGE SCALE GENOMIC DNA]</scope>
    <source>
        <strain evidence="3 4">DSM 45763</strain>
    </source>
</reference>
<evidence type="ECO:0000256" key="2">
    <source>
        <dbReference type="SAM" id="SignalP"/>
    </source>
</evidence>